<dbReference type="InterPro" id="IPR011701">
    <property type="entry name" value="MFS"/>
</dbReference>
<protein>
    <recommendedName>
        <fullName evidence="10">Major facilitator superfamily (MFS) profile domain-containing protein</fullName>
    </recommendedName>
</protein>
<name>A0A507CT78_9FUNG</name>
<evidence type="ECO:0000256" key="7">
    <source>
        <dbReference type="SAM" id="Phobius"/>
    </source>
</evidence>
<dbReference type="OrthoDB" id="1935484at2759"/>
<comment type="subcellular location">
    <subcellularLocation>
        <location evidence="1">Membrane</location>
        <topology evidence="1">Multi-pass membrane protein</topology>
    </subcellularLocation>
</comment>
<evidence type="ECO:0000256" key="5">
    <source>
        <dbReference type="ARBA" id="ARBA00023136"/>
    </source>
</evidence>
<feature type="transmembrane region" description="Helical" evidence="7">
    <location>
        <begin position="551"/>
        <end position="573"/>
    </location>
</feature>
<evidence type="ECO:0008006" key="10">
    <source>
        <dbReference type="Google" id="ProtNLM"/>
    </source>
</evidence>
<feature type="transmembrane region" description="Helical" evidence="7">
    <location>
        <begin position="430"/>
        <end position="455"/>
    </location>
</feature>
<keyword evidence="2" id="KW-0813">Transport</keyword>
<dbReference type="AlphaFoldDB" id="A0A507CT78"/>
<feature type="region of interest" description="Disordered" evidence="6">
    <location>
        <begin position="581"/>
        <end position="602"/>
    </location>
</feature>
<evidence type="ECO:0000256" key="6">
    <source>
        <dbReference type="SAM" id="MobiDB-lite"/>
    </source>
</evidence>
<keyword evidence="3 7" id="KW-0812">Transmembrane</keyword>
<dbReference type="Gene3D" id="1.20.1250.20">
    <property type="entry name" value="MFS general substrate transporter like domains"/>
    <property type="match status" value="2"/>
</dbReference>
<evidence type="ECO:0000313" key="9">
    <source>
        <dbReference type="Proteomes" id="UP000320475"/>
    </source>
</evidence>
<evidence type="ECO:0000256" key="4">
    <source>
        <dbReference type="ARBA" id="ARBA00022989"/>
    </source>
</evidence>
<evidence type="ECO:0000256" key="1">
    <source>
        <dbReference type="ARBA" id="ARBA00004141"/>
    </source>
</evidence>
<proteinExistence type="predicted"/>
<dbReference type="EMBL" id="QEAM01000279">
    <property type="protein sequence ID" value="TPX42270.1"/>
    <property type="molecule type" value="Genomic_DNA"/>
</dbReference>
<gene>
    <name evidence="8" type="ORF">SeLEV6574_g05685</name>
</gene>
<keyword evidence="5 7" id="KW-0472">Membrane</keyword>
<feature type="transmembrane region" description="Helical" evidence="7">
    <location>
        <begin position="488"/>
        <end position="508"/>
    </location>
</feature>
<organism evidence="8 9">
    <name type="scientific">Synchytrium endobioticum</name>
    <dbReference type="NCBI Taxonomy" id="286115"/>
    <lineage>
        <taxon>Eukaryota</taxon>
        <taxon>Fungi</taxon>
        <taxon>Fungi incertae sedis</taxon>
        <taxon>Chytridiomycota</taxon>
        <taxon>Chytridiomycota incertae sedis</taxon>
        <taxon>Chytridiomycetes</taxon>
        <taxon>Synchytriales</taxon>
        <taxon>Synchytriaceae</taxon>
        <taxon>Synchytrium</taxon>
    </lineage>
</organism>
<dbReference type="Proteomes" id="UP000320475">
    <property type="component" value="Unassembled WGS sequence"/>
</dbReference>
<evidence type="ECO:0000313" key="8">
    <source>
        <dbReference type="EMBL" id="TPX42270.1"/>
    </source>
</evidence>
<dbReference type="Pfam" id="PF07690">
    <property type="entry name" value="MFS_1"/>
    <property type="match status" value="1"/>
</dbReference>
<feature type="transmembrane region" description="Helical" evidence="7">
    <location>
        <begin position="326"/>
        <end position="346"/>
    </location>
</feature>
<dbReference type="InterPro" id="IPR036259">
    <property type="entry name" value="MFS_trans_sf"/>
</dbReference>
<evidence type="ECO:0000256" key="3">
    <source>
        <dbReference type="ARBA" id="ARBA00022692"/>
    </source>
</evidence>
<dbReference type="VEuPathDB" id="FungiDB:SeMB42_g07536"/>
<keyword evidence="4 7" id="KW-1133">Transmembrane helix</keyword>
<dbReference type="PANTHER" id="PTHR43791">
    <property type="entry name" value="PERMEASE-RELATED"/>
    <property type="match status" value="1"/>
</dbReference>
<feature type="transmembrane region" description="Helical" evidence="7">
    <location>
        <begin position="154"/>
        <end position="174"/>
    </location>
</feature>
<feature type="transmembrane region" description="Helical" evidence="7">
    <location>
        <begin position="398"/>
        <end position="418"/>
    </location>
</feature>
<dbReference type="VEuPathDB" id="FungiDB:SeMB42_g04741"/>
<dbReference type="GO" id="GO:0016020">
    <property type="term" value="C:membrane"/>
    <property type="evidence" value="ECO:0007669"/>
    <property type="project" value="UniProtKB-SubCell"/>
</dbReference>
<reference evidence="8 9" key="1">
    <citation type="journal article" date="2019" name="Sci. Rep.">
        <title>Comparative genomics of chytrid fungi reveal insights into the obligate biotrophic and pathogenic lifestyle of Synchytrium endobioticum.</title>
        <authorList>
            <person name="van de Vossenberg B.T.L.H."/>
            <person name="Warris S."/>
            <person name="Nguyen H.D.T."/>
            <person name="van Gent-Pelzer M.P.E."/>
            <person name="Joly D.L."/>
            <person name="van de Geest H.C."/>
            <person name="Bonants P.J.M."/>
            <person name="Smith D.S."/>
            <person name="Levesque C.A."/>
            <person name="van der Lee T.A.J."/>
        </authorList>
    </citation>
    <scope>NUCLEOTIDE SEQUENCE [LARGE SCALE GENOMIC DNA]</scope>
    <source>
        <strain evidence="8 9">LEV6574</strain>
    </source>
</reference>
<comment type="caution">
    <text evidence="8">The sequence shown here is derived from an EMBL/GenBank/DDBJ whole genome shotgun (WGS) entry which is preliminary data.</text>
</comment>
<dbReference type="PANTHER" id="PTHR43791:SF36">
    <property type="entry name" value="TRANSPORTER, PUTATIVE (AFU_ORTHOLOGUE AFUA_6G08340)-RELATED"/>
    <property type="match status" value="1"/>
</dbReference>
<accession>A0A507CT78</accession>
<dbReference type="GO" id="GO:0022857">
    <property type="term" value="F:transmembrane transporter activity"/>
    <property type="evidence" value="ECO:0007669"/>
    <property type="project" value="InterPro"/>
</dbReference>
<feature type="transmembrane region" description="Helical" evidence="7">
    <location>
        <begin position="461"/>
        <end position="481"/>
    </location>
</feature>
<feature type="transmembrane region" description="Helical" evidence="7">
    <location>
        <begin position="262"/>
        <end position="282"/>
    </location>
</feature>
<sequence>MCGASDVEGNEEYLDTCHINCDKIATSRAALRTWERGPRANRMARVLEDAGCFEAHHCQSLYTVRYCETCSNCMWQRLQCGQKHSVLPPLPSALVPSSAAPTQSRINHDSQFFKEAQHDTTMQFIENAASCDDDSAATVWTAQEEQKLRRRIDYAIMPLAILMYACSLLDHANISNARSYGLDNATGMGTMERELGMVPGNYNNIASLYYVPYCLMEPLANFFLIKFKPNWWLSRIMISWGIVATLMSAVSDYGGLLACRMVLGAAEAGFFPGLMFAFTYWYTPDEVSNRIAVISMASGVISTIGAFIAAGVYLMDGSGGVSAWRWLLFLEGVPSVILGMMVPFLYPPEPATADWLSPRERMVAMERLKKADPAKVGGADQSLRLRDALPVYTDWRTWVHVFTTMMSILPVFAMKFFLPSILAFNGYQGALTQIMTIPITIWNPLCIGLGAWIAQKIGNRSIPHIVANLVGGIGFVCLAYVRQPTVQYVLLFVTGINAPAAILNFGWYNSNQRSHTGRAGALGLVNGVGNLAGVIGPQLYRDGPIYARGHWMLGMILFASAFCVTCLSFSYIMDNRAQAERNRTKESQGQEVAPEDKVMYKL</sequence>
<feature type="transmembrane region" description="Helical" evidence="7">
    <location>
        <begin position="294"/>
        <end position="314"/>
    </location>
</feature>
<feature type="transmembrane region" description="Helical" evidence="7">
    <location>
        <begin position="232"/>
        <end position="250"/>
    </location>
</feature>
<dbReference type="SUPFAM" id="SSF103473">
    <property type="entry name" value="MFS general substrate transporter"/>
    <property type="match status" value="1"/>
</dbReference>
<evidence type="ECO:0000256" key="2">
    <source>
        <dbReference type="ARBA" id="ARBA00022448"/>
    </source>
</evidence>